<evidence type="ECO:0000259" key="13">
    <source>
        <dbReference type="PROSITE" id="PS51670"/>
    </source>
</evidence>
<keyword evidence="8" id="KW-0560">Oxidoreductase</keyword>
<dbReference type="AlphaFoldDB" id="A0A9W7GP49"/>
<dbReference type="InterPro" id="IPR045054">
    <property type="entry name" value="P4HA-like"/>
</dbReference>
<name>A0A9W7GP49_9STRA</name>
<evidence type="ECO:0000256" key="3">
    <source>
        <dbReference type="ARBA" id="ARBA00004308"/>
    </source>
</evidence>
<comment type="cofactor">
    <cofactor evidence="1">
        <name>L-ascorbate</name>
        <dbReference type="ChEBI" id="CHEBI:38290"/>
    </cofactor>
</comment>
<keyword evidence="5" id="KW-0479">Metal-binding</keyword>
<organism evidence="14 15">
    <name type="scientific">Triparma columacea</name>
    <dbReference type="NCBI Taxonomy" id="722753"/>
    <lineage>
        <taxon>Eukaryota</taxon>
        <taxon>Sar</taxon>
        <taxon>Stramenopiles</taxon>
        <taxon>Ochrophyta</taxon>
        <taxon>Bolidophyceae</taxon>
        <taxon>Parmales</taxon>
        <taxon>Triparmaceae</taxon>
        <taxon>Triparma</taxon>
    </lineage>
</organism>
<keyword evidence="6" id="KW-0223">Dioxygenase</keyword>
<dbReference type="EMBL" id="BRYA01000480">
    <property type="protein sequence ID" value="GMI49237.1"/>
    <property type="molecule type" value="Genomic_DNA"/>
</dbReference>
<dbReference type="InterPro" id="IPR005123">
    <property type="entry name" value="Oxoglu/Fe-dep_dioxygenase_dom"/>
</dbReference>
<feature type="domain" description="ShKT" evidence="13">
    <location>
        <begin position="76"/>
        <end position="110"/>
    </location>
</feature>
<evidence type="ECO:0008006" key="16">
    <source>
        <dbReference type="Google" id="ProtNLM"/>
    </source>
</evidence>
<dbReference type="PROSITE" id="PS51471">
    <property type="entry name" value="FE2OG_OXY"/>
    <property type="match status" value="1"/>
</dbReference>
<dbReference type="Proteomes" id="UP001165065">
    <property type="component" value="Unassembled WGS sequence"/>
</dbReference>
<keyword evidence="15" id="KW-1185">Reference proteome</keyword>
<dbReference type="PANTHER" id="PTHR10869:SF246">
    <property type="entry name" value="TRANSMEMBRANE PROLYL 4-HYDROXYLASE"/>
    <property type="match status" value="1"/>
</dbReference>
<evidence type="ECO:0000259" key="12">
    <source>
        <dbReference type="PROSITE" id="PS51471"/>
    </source>
</evidence>
<dbReference type="FunFam" id="2.60.120.620:FF:000031">
    <property type="entry name" value="Predicted protein"/>
    <property type="match status" value="1"/>
</dbReference>
<dbReference type="GO" id="GO:0005783">
    <property type="term" value="C:endoplasmic reticulum"/>
    <property type="evidence" value="ECO:0007669"/>
    <property type="project" value="TreeGrafter"/>
</dbReference>
<evidence type="ECO:0000313" key="15">
    <source>
        <dbReference type="Proteomes" id="UP001165065"/>
    </source>
</evidence>
<feature type="region of interest" description="Disordered" evidence="11">
    <location>
        <begin position="1"/>
        <end position="21"/>
    </location>
</feature>
<reference evidence="15" key="1">
    <citation type="journal article" date="2023" name="Commun. Biol.">
        <title>Genome analysis of Parmales, the sister group of diatoms, reveals the evolutionary specialization of diatoms from phago-mixotrophs to photoautotrophs.</title>
        <authorList>
            <person name="Ban H."/>
            <person name="Sato S."/>
            <person name="Yoshikawa S."/>
            <person name="Yamada K."/>
            <person name="Nakamura Y."/>
            <person name="Ichinomiya M."/>
            <person name="Sato N."/>
            <person name="Blanc-Mathieu R."/>
            <person name="Endo H."/>
            <person name="Kuwata A."/>
            <person name="Ogata H."/>
        </authorList>
    </citation>
    <scope>NUCLEOTIDE SEQUENCE [LARGE SCALE GENOMIC DNA]</scope>
</reference>
<evidence type="ECO:0000256" key="2">
    <source>
        <dbReference type="ARBA" id="ARBA00004167"/>
    </source>
</evidence>
<protein>
    <recommendedName>
        <fullName evidence="16">Procollagen-proline 4-dioxygenase</fullName>
    </recommendedName>
</protein>
<evidence type="ECO:0000256" key="4">
    <source>
        <dbReference type="ARBA" id="ARBA00022692"/>
    </source>
</evidence>
<dbReference type="GO" id="GO:0016020">
    <property type="term" value="C:membrane"/>
    <property type="evidence" value="ECO:0007669"/>
    <property type="project" value="UniProtKB-SubCell"/>
</dbReference>
<dbReference type="OrthoDB" id="10259408at2759"/>
<accession>A0A9W7GP49</accession>
<dbReference type="Gene3D" id="2.60.120.620">
    <property type="entry name" value="q2cbj1_9rhob like domain"/>
    <property type="match status" value="1"/>
</dbReference>
<proteinExistence type="predicted"/>
<keyword evidence="9" id="KW-0408">Iron</keyword>
<evidence type="ECO:0000256" key="5">
    <source>
        <dbReference type="ARBA" id="ARBA00022723"/>
    </source>
</evidence>
<dbReference type="InterPro" id="IPR003582">
    <property type="entry name" value="ShKT_dom"/>
</dbReference>
<sequence>MKPFKVSWEKPESQSTKPSSRIQFNPLVDNGSLEWTGGLIQELGGTEKEKQGVLETLQKTYEHMTGLDDEFLKANCKNQNAQCAFWGSIGECDKNPSYMTKSCAPACQSCHLLIWENRCPAKEDLEETAAYGPGDLGSLFKKIREGVFDEYGPVEILSDDPFVVTFEKFLSEEECDALVELGYKIGYDRSTNTGPFDSFGNAERVVSNTRTSHNAWCKTELCTSDPTALAIMERISNVSGTPDHSYHEHLQMLKYETGQFYKPHHDFIAKHLEYNIGPRVLTFFLYLSDVEEGGGTRFTKLDGLTVTPKKGKALLWPSVKELDPLSVDERTEHEAMSVISGQKYAANAWIHMYEYKSEHDKGCTG</sequence>
<dbReference type="PROSITE" id="PS51670">
    <property type="entry name" value="SHKT"/>
    <property type="match status" value="1"/>
</dbReference>
<evidence type="ECO:0000256" key="8">
    <source>
        <dbReference type="ARBA" id="ARBA00023002"/>
    </source>
</evidence>
<evidence type="ECO:0000256" key="1">
    <source>
        <dbReference type="ARBA" id="ARBA00001961"/>
    </source>
</evidence>
<dbReference type="InterPro" id="IPR044862">
    <property type="entry name" value="Pro_4_hyd_alph_FE2OG_OXY"/>
</dbReference>
<dbReference type="PANTHER" id="PTHR10869">
    <property type="entry name" value="PROLYL 4-HYDROXYLASE ALPHA SUBUNIT"/>
    <property type="match status" value="1"/>
</dbReference>
<comment type="subcellular location">
    <subcellularLocation>
        <location evidence="3">Endomembrane system</location>
    </subcellularLocation>
    <subcellularLocation>
        <location evidence="2">Membrane</location>
        <topology evidence="2">Single-pass membrane protein</topology>
    </subcellularLocation>
</comment>
<dbReference type="Pfam" id="PF13640">
    <property type="entry name" value="2OG-FeII_Oxy_3"/>
    <property type="match status" value="1"/>
</dbReference>
<gene>
    <name evidence="14" type="ORF">TrCOL_g4730</name>
</gene>
<dbReference type="InterPro" id="IPR006620">
    <property type="entry name" value="Pro_4_hyd_alph"/>
</dbReference>
<evidence type="ECO:0000256" key="11">
    <source>
        <dbReference type="SAM" id="MobiDB-lite"/>
    </source>
</evidence>
<evidence type="ECO:0000256" key="7">
    <source>
        <dbReference type="ARBA" id="ARBA00022989"/>
    </source>
</evidence>
<dbReference type="SMART" id="SM00702">
    <property type="entry name" value="P4Hc"/>
    <property type="match status" value="1"/>
</dbReference>
<keyword evidence="10" id="KW-0472">Membrane</keyword>
<evidence type="ECO:0000256" key="9">
    <source>
        <dbReference type="ARBA" id="ARBA00023004"/>
    </source>
</evidence>
<keyword evidence="7" id="KW-1133">Transmembrane helix</keyword>
<dbReference type="SUPFAM" id="SSF51197">
    <property type="entry name" value="Clavaminate synthase-like"/>
    <property type="match status" value="1"/>
</dbReference>
<evidence type="ECO:0000256" key="6">
    <source>
        <dbReference type="ARBA" id="ARBA00022964"/>
    </source>
</evidence>
<evidence type="ECO:0000313" key="14">
    <source>
        <dbReference type="EMBL" id="GMI49237.1"/>
    </source>
</evidence>
<comment type="caution">
    <text evidence="14">The sequence shown here is derived from an EMBL/GenBank/DDBJ whole genome shotgun (WGS) entry which is preliminary data.</text>
</comment>
<dbReference type="GO" id="GO:0005506">
    <property type="term" value="F:iron ion binding"/>
    <property type="evidence" value="ECO:0007669"/>
    <property type="project" value="InterPro"/>
</dbReference>
<keyword evidence="4" id="KW-0812">Transmembrane</keyword>
<evidence type="ECO:0000256" key="10">
    <source>
        <dbReference type="ARBA" id="ARBA00023136"/>
    </source>
</evidence>
<feature type="domain" description="Fe2OG dioxygenase" evidence="12">
    <location>
        <begin position="246"/>
        <end position="352"/>
    </location>
</feature>
<dbReference type="SMART" id="SM00254">
    <property type="entry name" value="ShKT"/>
    <property type="match status" value="1"/>
</dbReference>
<dbReference type="GO" id="GO:0031418">
    <property type="term" value="F:L-ascorbic acid binding"/>
    <property type="evidence" value="ECO:0007669"/>
    <property type="project" value="InterPro"/>
</dbReference>
<dbReference type="GO" id="GO:0004656">
    <property type="term" value="F:procollagen-proline 4-dioxygenase activity"/>
    <property type="evidence" value="ECO:0007669"/>
    <property type="project" value="TreeGrafter"/>
</dbReference>